<feature type="transmembrane region" description="Helical" evidence="5">
    <location>
        <begin position="21"/>
        <end position="40"/>
    </location>
</feature>
<name>A0A7V7UDG7_9FIRM</name>
<evidence type="ECO:0000313" key="7">
    <source>
        <dbReference type="EMBL" id="KAB1440562.1"/>
    </source>
</evidence>
<evidence type="ECO:0000259" key="6">
    <source>
        <dbReference type="Pfam" id="PF01061"/>
    </source>
</evidence>
<dbReference type="Pfam" id="PF01061">
    <property type="entry name" value="ABC2_membrane"/>
    <property type="match status" value="1"/>
</dbReference>
<evidence type="ECO:0000256" key="4">
    <source>
        <dbReference type="ARBA" id="ARBA00023136"/>
    </source>
</evidence>
<sequence>MIGLYYIIKRNILIYIRDKTSVFFSLLSMLIVIGLMVLFLGNMNRDEVVYILEKYGGQRDKALDLANATNLIQVWTIAGLLVVNSLTVSLTMIGMIVEDEAKNRIESFYVAPIKRSRLALGYVSASIIMASLICMITLAISQAYLFLTDSTVFTVQQVVQLLVLIIVNVFVYSSLLFLIAIFVHSVSAWSTLGSLIGTLVGFVGAIYLPMGMLPESVQNVLKCLPILHGISLTRQISTQIALENTFLGLPEEVSKEYQRYMGITVEVKDRIISSGSQFVFLIVCSVLALIVASILLKRREIKNR</sequence>
<dbReference type="InterPro" id="IPR051784">
    <property type="entry name" value="Nod_factor_ABC_transporter"/>
</dbReference>
<keyword evidence="3 5" id="KW-1133">Transmembrane helix</keyword>
<dbReference type="InterPro" id="IPR013525">
    <property type="entry name" value="ABC2_TM"/>
</dbReference>
<protein>
    <submittedName>
        <fullName evidence="7">ABC transporter permease</fullName>
    </submittedName>
</protein>
<reference evidence="7 8" key="1">
    <citation type="submission" date="2019-09" db="EMBL/GenBank/DDBJ databases">
        <authorList>
            <person name="Valk L.C."/>
        </authorList>
    </citation>
    <scope>NUCLEOTIDE SEQUENCE [LARGE SCALE GENOMIC DNA]</scope>
    <source>
        <strain evidence="7">GalUA</strain>
    </source>
</reference>
<dbReference type="GO" id="GO:0140359">
    <property type="term" value="F:ABC-type transporter activity"/>
    <property type="evidence" value="ECO:0007669"/>
    <property type="project" value="InterPro"/>
</dbReference>
<comment type="caution">
    <text evidence="7">The sequence shown here is derived from an EMBL/GenBank/DDBJ whole genome shotgun (WGS) entry which is preliminary data.</text>
</comment>
<dbReference type="OrthoDB" id="162334at2"/>
<dbReference type="GO" id="GO:0016020">
    <property type="term" value="C:membrane"/>
    <property type="evidence" value="ECO:0007669"/>
    <property type="project" value="UniProtKB-SubCell"/>
</dbReference>
<dbReference type="PANTHER" id="PTHR43229:SF2">
    <property type="entry name" value="NODULATION PROTEIN J"/>
    <property type="match status" value="1"/>
</dbReference>
<keyword evidence="8" id="KW-1185">Reference proteome</keyword>
<accession>A0A7V7UDG7</accession>
<feature type="transmembrane region" description="Helical" evidence="5">
    <location>
        <begin position="278"/>
        <end position="296"/>
    </location>
</feature>
<organism evidence="7 8">
    <name type="scientific">Candidatus Galacturonatibacter soehngenii</name>
    <dbReference type="NCBI Taxonomy" id="2307010"/>
    <lineage>
        <taxon>Bacteria</taxon>
        <taxon>Bacillati</taxon>
        <taxon>Bacillota</taxon>
        <taxon>Clostridia</taxon>
        <taxon>Lachnospirales</taxon>
        <taxon>Lachnospiraceae</taxon>
        <taxon>Candidatus Galacturonatibacter</taxon>
    </lineage>
</organism>
<feature type="transmembrane region" description="Helical" evidence="5">
    <location>
        <begin position="189"/>
        <end position="208"/>
    </location>
</feature>
<feature type="transmembrane region" description="Helical" evidence="5">
    <location>
        <begin position="118"/>
        <end position="146"/>
    </location>
</feature>
<evidence type="ECO:0000256" key="5">
    <source>
        <dbReference type="SAM" id="Phobius"/>
    </source>
</evidence>
<feature type="transmembrane region" description="Helical" evidence="5">
    <location>
        <begin position="72"/>
        <end position="97"/>
    </location>
</feature>
<feature type="transmembrane region" description="Helical" evidence="5">
    <location>
        <begin position="158"/>
        <end position="182"/>
    </location>
</feature>
<dbReference type="EMBL" id="WAGX01000003">
    <property type="protein sequence ID" value="KAB1440562.1"/>
    <property type="molecule type" value="Genomic_DNA"/>
</dbReference>
<dbReference type="RefSeq" id="WP_151141127.1">
    <property type="nucleotide sequence ID" value="NZ_WAGX01000003.1"/>
</dbReference>
<dbReference type="PANTHER" id="PTHR43229">
    <property type="entry name" value="NODULATION PROTEIN J"/>
    <property type="match status" value="1"/>
</dbReference>
<gene>
    <name evidence="7" type="ORF">F7O84_01665</name>
</gene>
<dbReference type="AlphaFoldDB" id="A0A7V7UDG7"/>
<feature type="domain" description="ABC-2 type transporter transmembrane" evidence="6">
    <location>
        <begin position="5"/>
        <end position="236"/>
    </location>
</feature>
<evidence type="ECO:0000256" key="3">
    <source>
        <dbReference type="ARBA" id="ARBA00022989"/>
    </source>
</evidence>
<keyword evidence="4 5" id="KW-0472">Membrane</keyword>
<evidence type="ECO:0000256" key="2">
    <source>
        <dbReference type="ARBA" id="ARBA00022692"/>
    </source>
</evidence>
<keyword evidence="2 5" id="KW-0812">Transmembrane</keyword>
<reference evidence="7 8" key="2">
    <citation type="submission" date="2020-02" db="EMBL/GenBank/DDBJ databases">
        <title>Candidatus Galacturonibacter soehngenii shows hetero-acetogenic catabolism of galacturonic acid but lacks a canonical carbon monoxide dehydrogenase/acetyl-CoA synthase complex.</title>
        <authorList>
            <person name="Diender M."/>
            <person name="Stouten G.R."/>
            <person name="Petersen J.F."/>
            <person name="Nielsen P.H."/>
            <person name="Dueholm M.S."/>
            <person name="Pronk J.T."/>
            <person name="Van Loosdrecht M.C.M."/>
        </authorList>
    </citation>
    <scope>NUCLEOTIDE SEQUENCE [LARGE SCALE GENOMIC DNA]</scope>
    <source>
        <strain evidence="7">GalUA</strain>
    </source>
</reference>
<proteinExistence type="predicted"/>
<evidence type="ECO:0000313" key="8">
    <source>
        <dbReference type="Proteomes" id="UP000461768"/>
    </source>
</evidence>
<dbReference type="Proteomes" id="UP000461768">
    <property type="component" value="Unassembled WGS sequence"/>
</dbReference>
<evidence type="ECO:0000256" key="1">
    <source>
        <dbReference type="ARBA" id="ARBA00004141"/>
    </source>
</evidence>
<comment type="subcellular location">
    <subcellularLocation>
        <location evidence="1">Membrane</location>
        <topology evidence="1">Multi-pass membrane protein</topology>
    </subcellularLocation>
</comment>